<accession>A0A918AUS7</accession>
<feature type="transmembrane region" description="Helical" evidence="6">
    <location>
        <begin position="254"/>
        <end position="275"/>
    </location>
</feature>
<feature type="transmembrane region" description="Helical" evidence="6">
    <location>
        <begin position="16"/>
        <end position="44"/>
    </location>
</feature>
<evidence type="ECO:0000256" key="3">
    <source>
        <dbReference type="ARBA" id="ARBA00022692"/>
    </source>
</evidence>
<reference evidence="8" key="2">
    <citation type="submission" date="2020-09" db="EMBL/GenBank/DDBJ databases">
        <authorList>
            <person name="Sun Q."/>
            <person name="Ohkuma M."/>
        </authorList>
    </citation>
    <scope>NUCLEOTIDE SEQUENCE</scope>
    <source>
        <strain evidence="8">JCM 3313</strain>
    </source>
</reference>
<feature type="transmembrane region" description="Helical" evidence="6">
    <location>
        <begin position="81"/>
        <end position="107"/>
    </location>
</feature>
<feature type="domain" description="Major facilitator superfamily (MFS) profile" evidence="7">
    <location>
        <begin position="1"/>
        <end position="398"/>
    </location>
</feature>
<feature type="transmembrane region" description="Helical" evidence="6">
    <location>
        <begin position="347"/>
        <end position="369"/>
    </location>
</feature>
<dbReference type="Gene3D" id="1.20.1250.20">
    <property type="entry name" value="MFS general substrate transporter like domains"/>
    <property type="match status" value="1"/>
</dbReference>
<comment type="caution">
    <text evidence="8">The sequence shown here is derived from an EMBL/GenBank/DDBJ whole genome shotgun (WGS) entry which is preliminary data.</text>
</comment>
<evidence type="ECO:0000256" key="1">
    <source>
        <dbReference type="ARBA" id="ARBA00004651"/>
    </source>
</evidence>
<evidence type="ECO:0000256" key="2">
    <source>
        <dbReference type="ARBA" id="ARBA00022475"/>
    </source>
</evidence>
<dbReference type="RefSeq" id="WP_189226679.1">
    <property type="nucleotide sequence ID" value="NZ_BMRG01000018.1"/>
</dbReference>
<dbReference type="EMBL" id="BMRG01000018">
    <property type="protein sequence ID" value="GGP78145.1"/>
    <property type="molecule type" value="Genomic_DNA"/>
</dbReference>
<dbReference type="Proteomes" id="UP000639606">
    <property type="component" value="Unassembled WGS sequence"/>
</dbReference>
<evidence type="ECO:0000256" key="6">
    <source>
        <dbReference type="SAM" id="Phobius"/>
    </source>
</evidence>
<evidence type="ECO:0000256" key="5">
    <source>
        <dbReference type="ARBA" id="ARBA00023136"/>
    </source>
</evidence>
<name>A0A918AUS7_9PSEU</name>
<proteinExistence type="predicted"/>
<dbReference type="Pfam" id="PF07690">
    <property type="entry name" value="MFS_1"/>
    <property type="match status" value="1"/>
</dbReference>
<feature type="transmembrane region" description="Helical" evidence="6">
    <location>
        <begin position="381"/>
        <end position="402"/>
    </location>
</feature>
<comment type="subcellular location">
    <subcellularLocation>
        <location evidence="1">Cell membrane</location>
        <topology evidence="1">Multi-pass membrane protein</topology>
    </subcellularLocation>
</comment>
<dbReference type="PROSITE" id="PS50850">
    <property type="entry name" value="MFS"/>
    <property type="match status" value="1"/>
</dbReference>
<feature type="transmembrane region" description="Helical" evidence="6">
    <location>
        <begin position="225"/>
        <end position="248"/>
    </location>
</feature>
<keyword evidence="4 6" id="KW-1133">Transmembrane helix</keyword>
<feature type="transmembrane region" description="Helical" evidence="6">
    <location>
        <begin position="50"/>
        <end position="69"/>
    </location>
</feature>
<dbReference type="InterPro" id="IPR011701">
    <property type="entry name" value="MFS"/>
</dbReference>
<dbReference type="GO" id="GO:0005886">
    <property type="term" value="C:plasma membrane"/>
    <property type="evidence" value="ECO:0007669"/>
    <property type="project" value="UniProtKB-SubCell"/>
</dbReference>
<evidence type="ECO:0000313" key="9">
    <source>
        <dbReference type="Proteomes" id="UP000639606"/>
    </source>
</evidence>
<keyword evidence="3 6" id="KW-0812">Transmembrane</keyword>
<reference evidence="8" key="1">
    <citation type="journal article" date="2014" name="Int. J. Syst. Evol. Microbiol.">
        <title>Complete genome sequence of Corynebacterium casei LMG S-19264T (=DSM 44701T), isolated from a smear-ripened cheese.</title>
        <authorList>
            <consortium name="US DOE Joint Genome Institute (JGI-PGF)"/>
            <person name="Walter F."/>
            <person name="Albersmeier A."/>
            <person name="Kalinowski J."/>
            <person name="Ruckert C."/>
        </authorList>
    </citation>
    <scope>NUCLEOTIDE SEQUENCE</scope>
    <source>
        <strain evidence="8">JCM 3313</strain>
    </source>
</reference>
<evidence type="ECO:0000259" key="7">
    <source>
        <dbReference type="PROSITE" id="PS50850"/>
    </source>
</evidence>
<dbReference type="GO" id="GO:0022857">
    <property type="term" value="F:transmembrane transporter activity"/>
    <property type="evidence" value="ECO:0007669"/>
    <property type="project" value="InterPro"/>
</dbReference>
<feature type="transmembrane region" description="Helical" evidence="6">
    <location>
        <begin position="172"/>
        <end position="192"/>
    </location>
</feature>
<sequence>MSVEAQPRPLRANRDFVLLWSGAGSMLLGSKVTVFVYPLLALWATQSATAAGVVTAAVLLPQLLVQLPAGVLVDRVDRRRLMVLCDVGCILLTGSVAVAVLLGHVWIAQLVAVAFLQGSLVICYDLAERAAVRHVVPVPQLSSALSQNEARARAAGMLGQPIGSGLFALARWSPFLFTVVTHLVSLVTLLLIRKQFQAGRPERRDFRAEVVEGLRWIWGQRLLRTAMMLISVSNIVFAGLGLAVMFVVKTGGGSAAVLGVITAIGGLGGMVGALTATRWLAWLSMRALLVGGFTAWALTVVPVAFADDPITLGAAFAAFGYIGGVFNVAGGVYLVSIAPDAMMGRAVSVMTLLGSGLAFLGGLVVGPLLDAVGATPTVLGLAAVMAALAVGALASPVVRAATATVSGAAPKRS</sequence>
<evidence type="ECO:0000313" key="8">
    <source>
        <dbReference type="EMBL" id="GGP78145.1"/>
    </source>
</evidence>
<dbReference type="InterPro" id="IPR020846">
    <property type="entry name" value="MFS_dom"/>
</dbReference>
<dbReference type="InterPro" id="IPR036259">
    <property type="entry name" value="MFS_trans_sf"/>
</dbReference>
<feature type="transmembrane region" description="Helical" evidence="6">
    <location>
        <begin position="287"/>
        <end position="306"/>
    </location>
</feature>
<keyword evidence="9" id="KW-1185">Reference proteome</keyword>
<keyword evidence="2" id="KW-1003">Cell membrane</keyword>
<dbReference type="CDD" id="cd06173">
    <property type="entry name" value="MFS_MefA_like"/>
    <property type="match status" value="1"/>
</dbReference>
<dbReference type="AlphaFoldDB" id="A0A918AUS7"/>
<evidence type="ECO:0000256" key="4">
    <source>
        <dbReference type="ARBA" id="ARBA00022989"/>
    </source>
</evidence>
<dbReference type="PANTHER" id="PTHR23513">
    <property type="entry name" value="INTEGRAL MEMBRANE EFFLUX PROTEIN-RELATED"/>
    <property type="match status" value="1"/>
</dbReference>
<organism evidence="8 9">
    <name type="scientific">Saccharothrix coeruleofusca</name>
    <dbReference type="NCBI Taxonomy" id="33919"/>
    <lineage>
        <taxon>Bacteria</taxon>
        <taxon>Bacillati</taxon>
        <taxon>Actinomycetota</taxon>
        <taxon>Actinomycetes</taxon>
        <taxon>Pseudonocardiales</taxon>
        <taxon>Pseudonocardiaceae</taxon>
        <taxon>Saccharothrix</taxon>
    </lineage>
</organism>
<protein>
    <submittedName>
        <fullName evidence="8">MFS transporter</fullName>
    </submittedName>
</protein>
<dbReference type="SUPFAM" id="SSF103473">
    <property type="entry name" value="MFS general substrate transporter"/>
    <property type="match status" value="1"/>
</dbReference>
<feature type="transmembrane region" description="Helical" evidence="6">
    <location>
        <begin position="312"/>
        <end position="335"/>
    </location>
</feature>
<dbReference type="PANTHER" id="PTHR23513:SF6">
    <property type="entry name" value="MAJOR FACILITATOR SUPERFAMILY ASSOCIATED DOMAIN-CONTAINING PROTEIN"/>
    <property type="match status" value="1"/>
</dbReference>
<keyword evidence="5 6" id="KW-0472">Membrane</keyword>
<gene>
    <name evidence="8" type="ORF">GCM10010185_59840</name>
</gene>